<dbReference type="RefSeq" id="WP_310301767.1">
    <property type="nucleotide sequence ID" value="NZ_BAAAPS010000008.1"/>
</dbReference>
<comment type="caution">
    <text evidence="4">The sequence shown here is derived from an EMBL/GenBank/DDBJ whole genome shotgun (WGS) entry which is preliminary data.</text>
</comment>
<evidence type="ECO:0000256" key="2">
    <source>
        <dbReference type="SAM" id="SignalP"/>
    </source>
</evidence>
<feature type="signal peptide" evidence="2">
    <location>
        <begin position="1"/>
        <end position="24"/>
    </location>
</feature>
<keyword evidence="2" id="KW-0732">Signal</keyword>
<dbReference type="PROSITE" id="PS51704">
    <property type="entry name" value="GP_PDE"/>
    <property type="match status" value="1"/>
</dbReference>
<evidence type="ECO:0000259" key="3">
    <source>
        <dbReference type="PROSITE" id="PS51704"/>
    </source>
</evidence>
<dbReference type="Proteomes" id="UP001183648">
    <property type="component" value="Unassembled WGS sequence"/>
</dbReference>
<feature type="domain" description="GP-PDE" evidence="3">
    <location>
        <begin position="51"/>
        <end position="281"/>
    </location>
</feature>
<keyword evidence="4" id="KW-0378">Hydrolase</keyword>
<dbReference type="PANTHER" id="PTHR46211">
    <property type="entry name" value="GLYCEROPHOSPHORYL DIESTER PHOSPHODIESTERASE"/>
    <property type="match status" value="1"/>
</dbReference>
<organism evidence="4 5">
    <name type="scientific">Nocardioides marmoribigeumensis</name>
    <dbReference type="NCBI Taxonomy" id="433649"/>
    <lineage>
        <taxon>Bacteria</taxon>
        <taxon>Bacillati</taxon>
        <taxon>Actinomycetota</taxon>
        <taxon>Actinomycetes</taxon>
        <taxon>Propionibacteriales</taxon>
        <taxon>Nocardioidaceae</taxon>
        <taxon>Nocardioides</taxon>
    </lineage>
</organism>
<dbReference type="InterPro" id="IPR017946">
    <property type="entry name" value="PLC-like_Pdiesterase_TIM-brl"/>
</dbReference>
<keyword evidence="5" id="KW-1185">Reference proteome</keyword>
<dbReference type="InterPro" id="IPR030395">
    <property type="entry name" value="GP_PDE_dom"/>
</dbReference>
<dbReference type="GO" id="GO:0008889">
    <property type="term" value="F:glycerophosphodiester phosphodiesterase activity"/>
    <property type="evidence" value="ECO:0007669"/>
    <property type="project" value="UniProtKB-EC"/>
</dbReference>
<dbReference type="SUPFAM" id="SSF51695">
    <property type="entry name" value="PLC-like phosphodiesterases"/>
    <property type="match status" value="1"/>
</dbReference>
<protein>
    <submittedName>
        <fullName evidence="4">Glycerophosphoryl diester phosphodiesterase</fullName>
        <ecNumber evidence="4">3.1.4.46</ecNumber>
    </submittedName>
</protein>
<feature type="chain" id="PRO_5046982918" evidence="2">
    <location>
        <begin position="25"/>
        <end position="304"/>
    </location>
</feature>
<evidence type="ECO:0000313" key="4">
    <source>
        <dbReference type="EMBL" id="MDR7362453.1"/>
    </source>
</evidence>
<name>A0ABU2BUZ0_9ACTN</name>
<evidence type="ECO:0000313" key="5">
    <source>
        <dbReference type="Proteomes" id="UP001183648"/>
    </source>
</evidence>
<accession>A0ABU2BUZ0</accession>
<reference evidence="4 5" key="1">
    <citation type="submission" date="2023-07" db="EMBL/GenBank/DDBJ databases">
        <title>Sequencing the genomes of 1000 actinobacteria strains.</title>
        <authorList>
            <person name="Klenk H.-P."/>
        </authorList>
    </citation>
    <scope>NUCLEOTIDE SEQUENCE [LARGE SCALE GENOMIC DNA]</scope>
    <source>
        <strain evidence="4 5">DSM 19426</strain>
    </source>
</reference>
<feature type="region of interest" description="Disordered" evidence="1">
    <location>
        <begin position="282"/>
        <end position="304"/>
    </location>
</feature>
<dbReference type="PANTHER" id="PTHR46211:SF1">
    <property type="entry name" value="GLYCEROPHOSPHODIESTER PHOSPHODIESTERASE, CYTOPLASMIC"/>
    <property type="match status" value="1"/>
</dbReference>
<dbReference type="EC" id="3.1.4.46" evidence="4"/>
<dbReference type="EMBL" id="JAVDYG010000001">
    <property type="protein sequence ID" value="MDR7362453.1"/>
    <property type="molecule type" value="Genomic_DNA"/>
</dbReference>
<evidence type="ECO:0000256" key="1">
    <source>
        <dbReference type="SAM" id="MobiDB-lite"/>
    </source>
</evidence>
<gene>
    <name evidence="4" type="ORF">J2S63_002006</name>
</gene>
<dbReference type="PROSITE" id="PS50007">
    <property type="entry name" value="PIPLC_X_DOMAIN"/>
    <property type="match status" value="1"/>
</dbReference>
<dbReference type="Gene3D" id="3.20.20.190">
    <property type="entry name" value="Phosphatidylinositol (PI) phosphodiesterase"/>
    <property type="match status" value="1"/>
</dbReference>
<sequence length="304" mass="32560">MLSGRRPAGTAAVVAMLLCLLVTAAAWPQHSARADRPRRAQLVAADPAAGFAIVGHRGYPARDVTENTVPSFRRAVRYGATAVELDVQLTRDGRLLVMHDPTLDRTTTCRGRVAARTLAAIQQRCRGRRGHELVPSLGQVLGLVVRLGTDVVVDVKRPPASWSPARYHRLVDAIRSRGLVDRTVVLGFHRANLEAIRHIEPGLRVQGIASTPADVARIRTWADGLNLPASLATPELVGGLRDQGLLVLGRKTSLARDWSVLRESGADGLLTDSLASYGTWVARQGPATSPTPTPTPTPTPSPAV</sequence>
<feature type="compositionally biased region" description="Pro residues" evidence="1">
    <location>
        <begin position="289"/>
        <end position="304"/>
    </location>
</feature>
<dbReference type="Pfam" id="PF03009">
    <property type="entry name" value="GDPD"/>
    <property type="match status" value="1"/>
</dbReference>
<proteinExistence type="predicted"/>